<comment type="caution">
    <text evidence="1">The sequence shown here is derived from an EMBL/GenBank/DDBJ whole genome shotgun (WGS) entry which is preliminary data.</text>
</comment>
<gene>
    <name evidence="1" type="ORF">FNH47_16220</name>
</gene>
<dbReference type="EMBL" id="AAILSW010000036">
    <property type="protein sequence ID" value="ECF6075543.1"/>
    <property type="molecule type" value="Genomic_DNA"/>
</dbReference>
<organism evidence="1">
    <name type="scientific">Salmonella houtenae</name>
    <dbReference type="NCBI Taxonomy" id="59205"/>
    <lineage>
        <taxon>Bacteria</taxon>
        <taxon>Pseudomonadati</taxon>
        <taxon>Pseudomonadota</taxon>
        <taxon>Gammaproteobacteria</taxon>
        <taxon>Enterobacterales</taxon>
        <taxon>Enterobacteriaceae</taxon>
        <taxon>Salmonella</taxon>
    </lineage>
</organism>
<dbReference type="AlphaFoldDB" id="A0A5Y2SIC3"/>
<sequence>MPGCNNLCSCVSSPTPPEPKEQSGQKWIVLKGYCVTTSGQQDIRPLKGGEPKEKMSAKELVMVRRLLKDMGITENPWRFNPTVKPNNCGMPFFPVDSGERESDV</sequence>
<reference evidence="1" key="1">
    <citation type="submission" date="2019-07" db="EMBL/GenBank/DDBJ databases">
        <authorList>
            <person name="Ashton P.M."/>
            <person name="Dallman T."/>
            <person name="Nair S."/>
            <person name="De Pinna E."/>
            <person name="Peters T."/>
            <person name="Grant K."/>
        </authorList>
    </citation>
    <scope>NUCLEOTIDE SEQUENCE [LARGE SCALE GENOMIC DNA]</scope>
    <source>
        <strain evidence="1">674345</strain>
    </source>
</reference>
<protein>
    <submittedName>
        <fullName evidence="1">Uncharacterized protein</fullName>
    </submittedName>
</protein>
<name>A0A5Y2SIC3_SALHO</name>
<dbReference type="Proteomes" id="UP000839836">
    <property type="component" value="Unassembled WGS sequence"/>
</dbReference>
<accession>A0A5Y2SIC3</accession>
<proteinExistence type="predicted"/>
<evidence type="ECO:0000313" key="1">
    <source>
        <dbReference type="EMBL" id="ECF6075543.1"/>
    </source>
</evidence>